<dbReference type="RefSeq" id="WP_078766947.1">
    <property type="nucleotide sequence ID" value="NZ_FUXZ01000014.1"/>
</dbReference>
<sequence length="339" mass="39364">MDFRELAKTEEYDFLRNDKRLGNRIILLGVTGSYGYGTNREGSDVDFRGITLELPSDLIGFTEFEQFEDRKTDTVIFGFNKIMKLLLGCNPNTIEILGIDEDEYVIKNEIGQSLLDRKEMFLTKRAAASFGHYADAQLRRLQNAIARDSMSQPDREGHIIKSVGHALDDYNRRSETMTGGVTKLYIDEAVTEGLEKEIFIDGELKHYPLRKYNEMMNTMMNVVKEYDKIGKRNNKKDDLHLNKHAMHLLRLFMMGIDILENKVIRTRRPDDELELLKAVRDGQFMKDSVLTEEFYKVVSKYEQMYAEAEKNSKLPDNPDMEAVEKYVLDINRRIINGEI</sequence>
<evidence type="ECO:0000313" key="2">
    <source>
        <dbReference type="Proteomes" id="UP000190814"/>
    </source>
</evidence>
<evidence type="ECO:0008006" key="3">
    <source>
        <dbReference type="Google" id="ProtNLM"/>
    </source>
</evidence>
<dbReference type="AlphaFoldDB" id="A0A1T4W153"/>
<dbReference type="PANTHER" id="PTHR34817:SF1">
    <property type="entry name" value="NUCLEOTIDYLTRANSFERASE"/>
    <property type="match status" value="1"/>
</dbReference>
<dbReference type="EMBL" id="FUXZ01000014">
    <property type="protein sequence ID" value="SKA70795.1"/>
    <property type="molecule type" value="Genomic_DNA"/>
</dbReference>
<dbReference type="PANTHER" id="PTHR34817">
    <property type="entry name" value="NUCLEOTIDYLTRANSFERASE"/>
    <property type="match status" value="1"/>
</dbReference>
<evidence type="ECO:0000313" key="1">
    <source>
        <dbReference type="EMBL" id="SKA70795.1"/>
    </source>
</evidence>
<dbReference type="InterPro" id="IPR018775">
    <property type="entry name" value="RlaP"/>
</dbReference>
<protein>
    <recommendedName>
        <fullName evidence="3">Nucleotidyltransferase</fullName>
    </recommendedName>
</protein>
<dbReference type="Proteomes" id="UP000190814">
    <property type="component" value="Unassembled WGS sequence"/>
</dbReference>
<dbReference type="OrthoDB" id="569183at2"/>
<name>A0A1T4W153_9FIRM</name>
<dbReference type="Pfam" id="PF10127">
    <property type="entry name" value="RlaP"/>
    <property type="match status" value="1"/>
</dbReference>
<reference evidence="1 2" key="1">
    <citation type="submission" date="2017-02" db="EMBL/GenBank/DDBJ databases">
        <authorList>
            <person name="Peterson S.W."/>
        </authorList>
    </citation>
    <scope>NUCLEOTIDE SEQUENCE [LARGE SCALE GENOMIC DNA]</scope>
    <source>
        <strain evidence="1 2">ATCC 35992</strain>
    </source>
</reference>
<dbReference type="InterPro" id="IPR043519">
    <property type="entry name" value="NT_sf"/>
</dbReference>
<accession>A0A1T4W153</accession>
<keyword evidence="2" id="KW-1185">Reference proteome</keyword>
<proteinExistence type="predicted"/>
<organism evidence="1 2">
    <name type="scientific">Eubacterium uniforme</name>
    <dbReference type="NCBI Taxonomy" id="39495"/>
    <lineage>
        <taxon>Bacteria</taxon>
        <taxon>Bacillati</taxon>
        <taxon>Bacillota</taxon>
        <taxon>Clostridia</taxon>
        <taxon>Eubacteriales</taxon>
        <taxon>Eubacteriaceae</taxon>
        <taxon>Eubacterium</taxon>
    </lineage>
</organism>
<dbReference type="SUPFAM" id="SSF81301">
    <property type="entry name" value="Nucleotidyltransferase"/>
    <property type="match status" value="1"/>
</dbReference>
<dbReference type="STRING" id="39495.SAMN02745111_02119"/>
<gene>
    <name evidence="1" type="ORF">SAMN02745111_02119</name>
</gene>